<proteinExistence type="predicted"/>
<dbReference type="AlphaFoldDB" id="A0A2P5CZP2"/>
<protein>
    <submittedName>
        <fullName evidence="1">Uncharacterized protein</fullName>
    </submittedName>
</protein>
<keyword evidence="2" id="KW-1185">Reference proteome</keyword>
<evidence type="ECO:0000313" key="1">
    <source>
        <dbReference type="EMBL" id="PON66520.1"/>
    </source>
</evidence>
<name>A0A2P5CZP2_PARAD</name>
<gene>
    <name evidence="1" type="ORF">PanWU01x14_109420</name>
</gene>
<dbReference type="EMBL" id="JXTB01000079">
    <property type="protein sequence ID" value="PON66520.1"/>
    <property type="molecule type" value="Genomic_DNA"/>
</dbReference>
<reference evidence="2" key="1">
    <citation type="submission" date="2016-06" db="EMBL/GenBank/DDBJ databases">
        <title>Parallel loss of symbiosis genes in relatives of nitrogen-fixing non-legume Parasponia.</title>
        <authorList>
            <person name="Van Velzen R."/>
            <person name="Holmer R."/>
            <person name="Bu F."/>
            <person name="Rutten L."/>
            <person name="Van Zeijl A."/>
            <person name="Liu W."/>
            <person name="Santuari L."/>
            <person name="Cao Q."/>
            <person name="Sharma T."/>
            <person name="Shen D."/>
            <person name="Roswanjaya Y."/>
            <person name="Wardhani T."/>
            <person name="Kalhor M.S."/>
            <person name="Jansen J."/>
            <person name="Van den Hoogen J."/>
            <person name="Gungor B."/>
            <person name="Hartog M."/>
            <person name="Hontelez J."/>
            <person name="Verver J."/>
            <person name="Yang W.-C."/>
            <person name="Schijlen E."/>
            <person name="Repin R."/>
            <person name="Schilthuizen M."/>
            <person name="Schranz E."/>
            <person name="Heidstra R."/>
            <person name="Miyata K."/>
            <person name="Fedorova E."/>
            <person name="Kohlen W."/>
            <person name="Bisseling T."/>
            <person name="Smit S."/>
            <person name="Geurts R."/>
        </authorList>
    </citation>
    <scope>NUCLEOTIDE SEQUENCE [LARGE SCALE GENOMIC DNA]</scope>
    <source>
        <strain evidence="2">cv. WU1-14</strain>
    </source>
</reference>
<evidence type="ECO:0000313" key="2">
    <source>
        <dbReference type="Proteomes" id="UP000237105"/>
    </source>
</evidence>
<sequence>MAFPFVLYIGRISNLNFSPLAQLSASFRARRLTLSVFFSRFIPILMKIFKQCNQTVSKRQL</sequence>
<comment type="caution">
    <text evidence="1">The sequence shown here is derived from an EMBL/GenBank/DDBJ whole genome shotgun (WGS) entry which is preliminary data.</text>
</comment>
<dbReference type="Proteomes" id="UP000237105">
    <property type="component" value="Unassembled WGS sequence"/>
</dbReference>
<dbReference type="OrthoDB" id="10318349at2759"/>
<organism evidence="1 2">
    <name type="scientific">Parasponia andersonii</name>
    <name type="common">Sponia andersonii</name>
    <dbReference type="NCBI Taxonomy" id="3476"/>
    <lineage>
        <taxon>Eukaryota</taxon>
        <taxon>Viridiplantae</taxon>
        <taxon>Streptophyta</taxon>
        <taxon>Embryophyta</taxon>
        <taxon>Tracheophyta</taxon>
        <taxon>Spermatophyta</taxon>
        <taxon>Magnoliopsida</taxon>
        <taxon>eudicotyledons</taxon>
        <taxon>Gunneridae</taxon>
        <taxon>Pentapetalae</taxon>
        <taxon>rosids</taxon>
        <taxon>fabids</taxon>
        <taxon>Rosales</taxon>
        <taxon>Cannabaceae</taxon>
        <taxon>Parasponia</taxon>
    </lineage>
</organism>
<accession>A0A2P5CZP2</accession>